<gene>
    <name evidence="15" type="primary">fadB</name>
    <name evidence="15" type="ORF">GCM10008179_21240</name>
</gene>
<dbReference type="InterPro" id="IPR036291">
    <property type="entry name" value="NAD(P)-bd_dom_sf"/>
</dbReference>
<keyword evidence="16" id="KW-1185">Reference proteome</keyword>
<feature type="domain" description="3-hydroxyacyl-CoA dehydrogenase NAD binding" evidence="14">
    <location>
        <begin position="329"/>
        <end position="507"/>
    </location>
</feature>
<dbReference type="InterPro" id="IPR006108">
    <property type="entry name" value="3HC_DH_C"/>
</dbReference>
<keyword evidence="7" id="KW-0560">Oxidoreductase</keyword>
<dbReference type="FunFam" id="3.40.50.720:FF:000009">
    <property type="entry name" value="Fatty oxidation complex, alpha subunit"/>
    <property type="match status" value="1"/>
</dbReference>
<dbReference type="Proteomes" id="UP001143372">
    <property type="component" value="Unassembled WGS sequence"/>
</dbReference>
<evidence type="ECO:0000256" key="5">
    <source>
        <dbReference type="ARBA" id="ARBA00022832"/>
    </source>
</evidence>
<dbReference type="InterPro" id="IPR001753">
    <property type="entry name" value="Enoyl-CoA_hydra/iso"/>
</dbReference>
<dbReference type="CDD" id="cd06558">
    <property type="entry name" value="crotonase-like"/>
    <property type="match status" value="1"/>
</dbReference>
<evidence type="ECO:0000256" key="3">
    <source>
        <dbReference type="ARBA" id="ARBA00008750"/>
    </source>
</evidence>
<dbReference type="GO" id="GO:0016509">
    <property type="term" value="F:long-chain (3S)-3-hydroxyacyl-CoA dehydrogenase (NAD+) activity"/>
    <property type="evidence" value="ECO:0007669"/>
    <property type="project" value="TreeGrafter"/>
</dbReference>
<dbReference type="GO" id="GO:0006635">
    <property type="term" value="P:fatty acid beta-oxidation"/>
    <property type="evidence" value="ECO:0007669"/>
    <property type="project" value="UniProtKB-ARBA"/>
</dbReference>
<dbReference type="PROSITE" id="PS00067">
    <property type="entry name" value="3HCDH"/>
    <property type="match status" value="1"/>
</dbReference>
<evidence type="ECO:0000259" key="13">
    <source>
        <dbReference type="Pfam" id="PF00725"/>
    </source>
</evidence>
<evidence type="ECO:0000256" key="7">
    <source>
        <dbReference type="ARBA" id="ARBA00023002"/>
    </source>
</evidence>
<evidence type="ECO:0000256" key="1">
    <source>
        <dbReference type="ARBA" id="ARBA00005005"/>
    </source>
</evidence>
<dbReference type="AlphaFoldDB" id="A0A9W6MW06"/>
<proteinExistence type="inferred from homology"/>
<dbReference type="InterPro" id="IPR006180">
    <property type="entry name" value="3-OHacyl-CoA_DH_CS"/>
</dbReference>
<dbReference type="EC" id="4.2.1.17" evidence="4"/>
<comment type="similarity">
    <text evidence="3">In the N-terminal section; belongs to the enoyl-CoA hydratase/isomerase family.</text>
</comment>
<evidence type="ECO:0000256" key="6">
    <source>
        <dbReference type="ARBA" id="ARBA00022963"/>
    </source>
</evidence>
<keyword evidence="11" id="KW-0511">Multifunctional enzyme</keyword>
<dbReference type="RefSeq" id="WP_271168724.1">
    <property type="nucleotide sequence ID" value="NZ_BSFI01000008.1"/>
</dbReference>
<dbReference type="Gene3D" id="3.90.226.10">
    <property type="entry name" value="2-enoyl-CoA Hydratase, Chain A, domain 1"/>
    <property type="match status" value="1"/>
</dbReference>
<evidence type="ECO:0000313" key="15">
    <source>
        <dbReference type="EMBL" id="GLK68486.1"/>
    </source>
</evidence>
<dbReference type="PANTHER" id="PTHR43612:SF3">
    <property type="entry name" value="TRIFUNCTIONAL ENZYME SUBUNIT ALPHA, MITOCHONDRIAL"/>
    <property type="match status" value="1"/>
</dbReference>
<comment type="pathway">
    <text evidence="1">Lipid metabolism; fatty acid beta-oxidation.</text>
</comment>
<dbReference type="Pfam" id="PF02737">
    <property type="entry name" value="3HCDH_N"/>
    <property type="match status" value="1"/>
</dbReference>
<dbReference type="PANTHER" id="PTHR43612">
    <property type="entry name" value="TRIFUNCTIONAL ENZYME SUBUNIT ALPHA"/>
    <property type="match status" value="1"/>
</dbReference>
<comment type="caution">
    <text evidence="15">The sequence shown here is derived from an EMBL/GenBank/DDBJ whole genome shotgun (WGS) entry which is preliminary data.</text>
</comment>
<dbReference type="GO" id="GO:0004300">
    <property type="term" value="F:enoyl-CoA hydratase activity"/>
    <property type="evidence" value="ECO:0007669"/>
    <property type="project" value="UniProtKB-EC"/>
</dbReference>
<dbReference type="InterPro" id="IPR050136">
    <property type="entry name" value="FA_oxidation_alpha_subunit"/>
</dbReference>
<dbReference type="EMBL" id="BSFI01000008">
    <property type="protein sequence ID" value="GLK68486.1"/>
    <property type="molecule type" value="Genomic_DNA"/>
</dbReference>
<dbReference type="Gene3D" id="3.40.50.720">
    <property type="entry name" value="NAD(P)-binding Rossmann-like Domain"/>
    <property type="match status" value="1"/>
</dbReference>
<protein>
    <recommendedName>
        <fullName evidence="4">enoyl-CoA hydratase</fullName>
        <ecNumber evidence="4">4.2.1.17</ecNumber>
    </recommendedName>
</protein>
<evidence type="ECO:0000256" key="9">
    <source>
        <dbReference type="ARBA" id="ARBA00023098"/>
    </source>
</evidence>
<sequence length="740" mass="79580">MTEASFRTELDADGILSVVWDMPGRSMNVLTAEAIDELGRVADRVIADEAVKGVIVSSAKKAFSGGADLTMLEGIARLYATKKAEDGEKAAAKAVFDESRRLSQLYRRIETCGKPWAVVIHGVCLGGAFELALACHYRVASNDPSTRVGLPEVKVGLFPGAGGTTRISRIMPPQDALQMLMKGEQIRPDKARAMRLVDEVAPQAEIVERARAWLKTAPKAVKPWDEKGFKLPGGPVWSKAGFMTFPAANAIYRRETQDNYPAIRGMLQAAFDGLQLPMDLALTVESRHFAKVLRSPEAAAMIRTLFVSMQELNKGARRPKGVPEIRLAKVGVVGAGFMGAGVAYVSAQAGLDVVLVDRDQETADKGKEFARKLISDQVVKGRASGAERDALVGRITATPDYAALGECQLVIEAVFEDPKVKAEVIASVEDALGEDAIFASNTSTLPISGLAKASKRPENFVGIHFFSPVEKMQLVEVIVGDKTGDVALATALDYVRMIRKTPIVVRDRRGFFANRCVIAYLLEGHLLLTEGVPAAMIENVAKQAGMPVGPLSLNDEVALDLGLKILRATKKQFGPIAIPPAQEKLLTALVETEGRLGRKNGKGFYDYPEGGKKRLWPGLSALQEIKLDPETIDLTELRNRLLVTQALEASRTVEEGVITDVREADVGAILGFGFAPFTGGPLSFIDGMGAAAFLALARSLEAKHGLRFRPNALLTDLAESDETFYGRFASPTAAAAAEAA</sequence>
<dbReference type="GO" id="GO:0070403">
    <property type="term" value="F:NAD+ binding"/>
    <property type="evidence" value="ECO:0007669"/>
    <property type="project" value="InterPro"/>
</dbReference>
<feature type="domain" description="3-hydroxyacyl-CoA dehydrogenase C-terminal" evidence="13">
    <location>
        <begin position="510"/>
        <end position="607"/>
    </location>
</feature>
<dbReference type="SUPFAM" id="SSF51735">
    <property type="entry name" value="NAD(P)-binding Rossmann-fold domains"/>
    <property type="match status" value="1"/>
</dbReference>
<name>A0A9W6MW06_9HYPH</name>
<dbReference type="InterPro" id="IPR008927">
    <property type="entry name" value="6-PGluconate_DH-like_C_sf"/>
</dbReference>
<keyword evidence="10" id="KW-0456">Lyase</keyword>
<evidence type="ECO:0000256" key="2">
    <source>
        <dbReference type="ARBA" id="ARBA00007005"/>
    </source>
</evidence>
<dbReference type="InterPro" id="IPR006176">
    <property type="entry name" value="3-OHacyl-CoA_DH_NAD-bd"/>
</dbReference>
<dbReference type="Gene3D" id="1.10.1040.50">
    <property type="match status" value="1"/>
</dbReference>
<reference evidence="15" key="1">
    <citation type="journal article" date="2014" name="Int. J. Syst. Evol. Microbiol.">
        <title>Complete genome sequence of Corynebacterium casei LMG S-19264T (=DSM 44701T), isolated from a smear-ripened cheese.</title>
        <authorList>
            <consortium name="US DOE Joint Genome Institute (JGI-PGF)"/>
            <person name="Walter F."/>
            <person name="Albersmeier A."/>
            <person name="Kalinowski J."/>
            <person name="Ruckert C."/>
        </authorList>
    </citation>
    <scope>NUCLEOTIDE SEQUENCE</scope>
    <source>
        <strain evidence="15">VKM B-2347</strain>
    </source>
</reference>
<keyword evidence="9" id="KW-0443">Lipid metabolism</keyword>
<reference evidence="15" key="2">
    <citation type="submission" date="2023-01" db="EMBL/GenBank/DDBJ databases">
        <authorList>
            <person name="Sun Q."/>
            <person name="Evtushenko L."/>
        </authorList>
    </citation>
    <scope>NUCLEOTIDE SEQUENCE</scope>
    <source>
        <strain evidence="15">VKM B-2347</strain>
    </source>
</reference>
<evidence type="ECO:0000259" key="14">
    <source>
        <dbReference type="Pfam" id="PF02737"/>
    </source>
</evidence>
<evidence type="ECO:0000313" key="16">
    <source>
        <dbReference type="Proteomes" id="UP001143372"/>
    </source>
</evidence>
<evidence type="ECO:0000256" key="8">
    <source>
        <dbReference type="ARBA" id="ARBA00023027"/>
    </source>
</evidence>
<evidence type="ECO:0000256" key="11">
    <source>
        <dbReference type="ARBA" id="ARBA00023268"/>
    </source>
</evidence>
<dbReference type="Pfam" id="PF00378">
    <property type="entry name" value="ECH_1"/>
    <property type="match status" value="1"/>
</dbReference>
<dbReference type="InterPro" id="IPR029045">
    <property type="entry name" value="ClpP/crotonase-like_dom_sf"/>
</dbReference>
<dbReference type="SUPFAM" id="SSF52096">
    <property type="entry name" value="ClpP/crotonase"/>
    <property type="match status" value="1"/>
</dbReference>
<organism evidence="15 16">
    <name type="scientific">Hansschlegelia plantiphila</name>
    <dbReference type="NCBI Taxonomy" id="374655"/>
    <lineage>
        <taxon>Bacteria</taxon>
        <taxon>Pseudomonadati</taxon>
        <taxon>Pseudomonadota</taxon>
        <taxon>Alphaproteobacteria</taxon>
        <taxon>Hyphomicrobiales</taxon>
        <taxon>Methylopilaceae</taxon>
        <taxon>Hansschlegelia</taxon>
    </lineage>
</organism>
<comment type="catalytic activity">
    <reaction evidence="12">
        <text>a (3S)-3-hydroxyacyl-CoA + NAD(+) = a 3-oxoacyl-CoA + NADH + H(+)</text>
        <dbReference type="Rhea" id="RHEA:22432"/>
        <dbReference type="ChEBI" id="CHEBI:15378"/>
        <dbReference type="ChEBI" id="CHEBI:57318"/>
        <dbReference type="ChEBI" id="CHEBI:57540"/>
        <dbReference type="ChEBI" id="CHEBI:57945"/>
        <dbReference type="ChEBI" id="CHEBI:90726"/>
        <dbReference type="EC" id="1.1.1.35"/>
    </reaction>
</comment>
<keyword evidence="5" id="KW-0276">Fatty acid metabolism</keyword>
<dbReference type="SUPFAM" id="SSF48179">
    <property type="entry name" value="6-phosphogluconate dehydrogenase C-terminal domain-like"/>
    <property type="match status" value="2"/>
</dbReference>
<dbReference type="Pfam" id="PF00725">
    <property type="entry name" value="3HCDH"/>
    <property type="match status" value="1"/>
</dbReference>
<comment type="similarity">
    <text evidence="2">In the central section; belongs to the 3-hydroxyacyl-CoA dehydrogenase family.</text>
</comment>
<evidence type="ECO:0000256" key="4">
    <source>
        <dbReference type="ARBA" id="ARBA00012076"/>
    </source>
</evidence>
<keyword evidence="8" id="KW-0520">NAD</keyword>
<keyword evidence="6" id="KW-0442">Lipid degradation</keyword>
<accession>A0A9W6MW06</accession>
<evidence type="ECO:0000256" key="10">
    <source>
        <dbReference type="ARBA" id="ARBA00023239"/>
    </source>
</evidence>
<evidence type="ECO:0000256" key="12">
    <source>
        <dbReference type="ARBA" id="ARBA00049556"/>
    </source>
</evidence>